<organism evidence="1 2">
    <name type="scientific">Amanita muscaria (strain Koide BX008)</name>
    <dbReference type="NCBI Taxonomy" id="946122"/>
    <lineage>
        <taxon>Eukaryota</taxon>
        <taxon>Fungi</taxon>
        <taxon>Dikarya</taxon>
        <taxon>Basidiomycota</taxon>
        <taxon>Agaricomycotina</taxon>
        <taxon>Agaricomycetes</taxon>
        <taxon>Agaricomycetidae</taxon>
        <taxon>Agaricales</taxon>
        <taxon>Pluteineae</taxon>
        <taxon>Amanitaceae</taxon>
        <taxon>Amanita</taxon>
    </lineage>
</organism>
<keyword evidence="2" id="KW-1185">Reference proteome</keyword>
<gene>
    <name evidence="1" type="ORF">M378DRAFT_10966</name>
</gene>
<dbReference type="PANTHER" id="PTHR17901:SF14">
    <property type="entry name" value="MAGNESIUM-DEPENDENT PHOSPHATASE 1"/>
    <property type="match status" value="1"/>
</dbReference>
<name>A0A0C2TE34_AMAMK</name>
<dbReference type="OrthoDB" id="2865258at2759"/>
<proteinExistence type="predicted"/>
<dbReference type="HOGENOM" id="CLU_060155_0_0_1"/>
<dbReference type="STRING" id="946122.A0A0C2TE34"/>
<dbReference type="AlphaFoldDB" id="A0A0C2TE34"/>
<sequence length="411" mass="47265">MDFPKLVALDTDGTIWEGRLDEESWGKGHGASDPIEDNIERVDYSLLRDKTNHQKSIRVYNGISDVISDILKNGALLAIVSSNTSKALHDKALSHFVATNPKDGNEWSIVQLAKYHQVSNESKVEHFRKIKESSGIDYSGMILYDDEAMNNAVRIRLGVTFQAISHGKGLTWDIYREGLDSWRRAKRIAIPPNPMSQPTPMIIGYTGQSRPVIDLIRRGEGRVHRAWTCRWGFGLYVTDHPGIAKFYSDWEKREGREGWVCAVWVRDYDAWMNRVSKIWIPEIDVGLPQMDNRRASEEETGWNQENRDRAIADRWGVYTPYVLFSRHRFLDGMPIALKERSNEMLLPTQIQRSLFYLTEISDAEAEQTGQTLIPLHYHLQTKTWNIAVPEETKQDFLKHGETVIYDSTVTE</sequence>
<evidence type="ECO:0000313" key="2">
    <source>
        <dbReference type="Proteomes" id="UP000054549"/>
    </source>
</evidence>
<dbReference type="InterPro" id="IPR036412">
    <property type="entry name" value="HAD-like_sf"/>
</dbReference>
<protein>
    <submittedName>
        <fullName evidence="1">Uncharacterized protein</fullName>
    </submittedName>
</protein>
<dbReference type="EMBL" id="KN818244">
    <property type="protein sequence ID" value="KIL65074.1"/>
    <property type="molecule type" value="Genomic_DNA"/>
</dbReference>
<dbReference type="InterPro" id="IPR023214">
    <property type="entry name" value="HAD_sf"/>
</dbReference>
<dbReference type="Pfam" id="PF12689">
    <property type="entry name" value="Acid_PPase"/>
    <property type="match status" value="1"/>
</dbReference>
<reference evidence="1 2" key="1">
    <citation type="submission" date="2014-04" db="EMBL/GenBank/DDBJ databases">
        <title>Evolutionary Origins and Diversification of the Mycorrhizal Mutualists.</title>
        <authorList>
            <consortium name="DOE Joint Genome Institute"/>
            <consortium name="Mycorrhizal Genomics Consortium"/>
            <person name="Kohler A."/>
            <person name="Kuo A."/>
            <person name="Nagy L.G."/>
            <person name="Floudas D."/>
            <person name="Copeland A."/>
            <person name="Barry K.W."/>
            <person name="Cichocki N."/>
            <person name="Veneault-Fourrey C."/>
            <person name="LaButti K."/>
            <person name="Lindquist E.A."/>
            <person name="Lipzen A."/>
            <person name="Lundell T."/>
            <person name="Morin E."/>
            <person name="Murat C."/>
            <person name="Riley R."/>
            <person name="Ohm R."/>
            <person name="Sun H."/>
            <person name="Tunlid A."/>
            <person name="Henrissat B."/>
            <person name="Grigoriev I.V."/>
            <person name="Hibbett D.S."/>
            <person name="Martin F."/>
        </authorList>
    </citation>
    <scope>NUCLEOTIDE SEQUENCE [LARGE SCALE GENOMIC DNA]</scope>
    <source>
        <strain evidence="1 2">Koide BX008</strain>
    </source>
</reference>
<dbReference type="InterPro" id="IPR010036">
    <property type="entry name" value="MDP_1_eu_arc"/>
</dbReference>
<dbReference type="GO" id="GO:0003993">
    <property type="term" value="F:acid phosphatase activity"/>
    <property type="evidence" value="ECO:0007669"/>
    <property type="project" value="TreeGrafter"/>
</dbReference>
<dbReference type="PANTHER" id="PTHR17901">
    <property type="entry name" value="MAGNESIUM-DEPENDENT PHOSPHATASE 1 MDP1"/>
    <property type="match status" value="1"/>
</dbReference>
<dbReference type="InParanoid" id="A0A0C2TE34"/>
<dbReference type="SUPFAM" id="SSF56784">
    <property type="entry name" value="HAD-like"/>
    <property type="match status" value="1"/>
</dbReference>
<evidence type="ECO:0000313" key="1">
    <source>
        <dbReference type="EMBL" id="KIL65074.1"/>
    </source>
</evidence>
<dbReference type="Proteomes" id="UP000054549">
    <property type="component" value="Unassembled WGS sequence"/>
</dbReference>
<dbReference type="Gene3D" id="3.40.50.1000">
    <property type="entry name" value="HAD superfamily/HAD-like"/>
    <property type="match status" value="1"/>
</dbReference>
<accession>A0A0C2TE34</accession>